<protein>
    <submittedName>
        <fullName evidence="3">Uncharacterized protein</fullName>
    </submittedName>
</protein>
<feature type="transmembrane region" description="Helical" evidence="2">
    <location>
        <begin position="90"/>
        <end position="110"/>
    </location>
</feature>
<proteinExistence type="predicted"/>
<keyword evidence="2" id="KW-1133">Transmembrane helix</keyword>
<keyword evidence="2" id="KW-0472">Membrane</keyword>
<evidence type="ECO:0000313" key="4">
    <source>
        <dbReference type="Proteomes" id="UP000092993"/>
    </source>
</evidence>
<organism evidence="3 4">
    <name type="scientific">Grifola frondosa</name>
    <name type="common">Maitake</name>
    <name type="synonym">Polyporus frondosus</name>
    <dbReference type="NCBI Taxonomy" id="5627"/>
    <lineage>
        <taxon>Eukaryota</taxon>
        <taxon>Fungi</taxon>
        <taxon>Dikarya</taxon>
        <taxon>Basidiomycota</taxon>
        <taxon>Agaricomycotina</taxon>
        <taxon>Agaricomycetes</taxon>
        <taxon>Polyporales</taxon>
        <taxon>Grifolaceae</taxon>
        <taxon>Grifola</taxon>
    </lineage>
</organism>
<sequence>MSNYTLDQQVPVMHTSNASWVTEQDMINFYSSGDISFGYHVLVINVTEASTSTPYYLDFIVYDDMDTSLSSMSSTSSTGTATSTTDTGGAVGIIATFLAIVFFCFGRRVLHRHTARKRGIRSEFPTKITPYFASRLVSSPHMSEARSPTLLQASRAPRERSSLNPLEATPSFFTLTPEDSTSPAGLGTLMVSPSGSRLSTSHKSGMPPPVASGPPAAHQADSGLHFRPETTSSEVAPDVPPLYTSN</sequence>
<comment type="caution">
    <text evidence="3">The sequence shown here is derived from an EMBL/GenBank/DDBJ whole genome shotgun (WGS) entry which is preliminary data.</text>
</comment>
<feature type="region of interest" description="Disordered" evidence="1">
    <location>
        <begin position="139"/>
        <end position="246"/>
    </location>
</feature>
<evidence type="ECO:0000256" key="2">
    <source>
        <dbReference type="SAM" id="Phobius"/>
    </source>
</evidence>
<feature type="compositionally biased region" description="Polar residues" evidence="1">
    <location>
        <begin position="171"/>
        <end position="183"/>
    </location>
</feature>
<feature type="compositionally biased region" description="Polar residues" evidence="1">
    <location>
        <begin position="191"/>
        <end position="203"/>
    </location>
</feature>
<keyword evidence="2" id="KW-0812">Transmembrane</keyword>
<dbReference type="Proteomes" id="UP000092993">
    <property type="component" value="Unassembled WGS sequence"/>
</dbReference>
<reference evidence="3 4" key="1">
    <citation type="submission" date="2016-03" db="EMBL/GenBank/DDBJ databases">
        <title>Whole genome sequencing of Grifola frondosa 9006-11.</title>
        <authorList>
            <person name="Min B."/>
            <person name="Park H."/>
            <person name="Kim J.-G."/>
            <person name="Cho H."/>
            <person name="Oh Y.-L."/>
            <person name="Kong W.-S."/>
            <person name="Choi I.-G."/>
        </authorList>
    </citation>
    <scope>NUCLEOTIDE SEQUENCE [LARGE SCALE GENOMIC DNA]</scope>
    <source>
        <strain evidence="3 4">9006-11</strain>
    </source>
</reference>
<dbReference type="AlphaFoldDB" id="A0A1C7MNR9"/>
<name>A0A1C7MNR9_GRIFR</name>
<dbReference type="EMBL" id="LUGG01000003">
    <property type="protein sequence ID" value="OBZ76604.1"/>
    <property type="molecule type" value="Genomic_DNA"/>
</dbReference>
<keyword evidence="4" id="KW-1185">Reference proteome</keyword>
<dbReference type="OrthoDB" id="2804581at2759"/>
<gene>
    <name evidence="3" type="ORF">A0H81_03875</name>
</gene>
<evidence type="ECO:0000313" key="3">
    <source>
        <dbReference type="EMBL" id="OBZ76604.1"/>
    </source>
</evidence>
<accession>A0A1C7MNR9</accession>
<evidence type="ECO:0000256" key="1">
    <source>
        <dbReference type="SAM" id="MobiDB-lite"/>
    </source>
</evidence>